<name>A0A5K7XCA1_9BACT</name>
<gene>
    <name evidence="1" type="ORF">PLANPX_2093</name>
</gene>
<evidence type="ECO:0000313" key="1">
    <source>
        <dbReference type="EMBL" id="BBO32481.1"/>
    </source>
</evidence>
<organism evidence="1 2">
    <name type="scientific">Lacipirellula parvula</name>
    <dbReference type="NCBI Taxonomy" id="2650471"/>
    <lineage>
        <taxon>Bacteria</taxon>
        <taxon>Pseudomonadati</taxon>
        <taxon>Planctomycetota</taxon>
        <taxon>Planctomycetia</taxon>
        <taxon>Pirellulales</taxon>
        <taxon>Lacipirellulaceae</taxon>
        <taxon>Lacipirellula</taxon>
    </lineage>
</organism>
<accession>A0A5K7XCA1</accession>
<proteinExistence type="predicted"/>
<dbReference type="Proteomes" id="UP000326837">
    <property type="component" value="Chromosome"/>
</dbReference>
<sequence>MKTIDHLKRNHAILRLLAVGSPQAAKLMIGLKRLRWR</sequence>
<dbReference type="KEGG" id="lpav:PLANPX_2093"/>
<protein>
    <submittedName>
        <fullName evidence="1">Uncharacterized protein</fullName>
    </submittedName>
</protein>
<reference evidence="2" key="1">
    <citation type="submission" date="2019-10" db="EMBL/GenBank/DDBJ databases">
        <title>Lacipirellula parvula gen. nov., sp. nov., representing a lineage of planctomycetes widespread in freshwater anoxic habitats, and description of the family Lacipirellulaceae.</title>
        <authorList>
            <person name="Dedysh S.N."/>
            <person name="Kulichevskaya I.S."/>
            <person name="Beletsky A.V."/>
            <person name="Rakitin A.L."/>
            <person name="Mardanov A.V."/>
            <person name="Ivanova A.A."/>
            <person name="Saltykova V.X."/>
            <person name="Rijpstra W.I.C."/>
            <person name="Sinninghe Damste J.S."/>
            <person name="Ravin N.V."/>
        </authorList>
    </citation>
    <scope>NUCLEOTIDE SEQUENCE [LARGE SCALE GENOMIC DNA]</scope>
    <source>
        <strain evidence="2">PX69</strain>
    </source>
</reference>
<evidence type="ECO:0000313" key="2">
    <source>
        <dbReference type="Proteomes" id="UP000326837"/>
    </source>
</evidence>
<dbReference type="AlphaFoldDB" id="A0A5K7XCA1"/>
<keyword evidence="2" id="KW-1185">Reference proteome</keyword>
<dbReference type="EMBL" id="AP021861">
    <property type="protein sequence ID" value="BBO32481.1"/>
    <property type="molecule type" value="Genomic_DNA"/>
</dbReference>